<dbReference type="GO" id="GO:0032259">
    <property type="term" value="P:methylation"/>
    <property type="evidence" value="ECO:0007669"/>
    <property type="project" value="UniProtKB-KW"/>
</dbReference>
<dbReference type="InterPro" id="IPR029063">
    <property type="entry name" value="SAM-dependent_MTases_sf"/>
</dbReference>
<dbReference type="Proteomes" id="UP001305521">
    <property type="component" value="Chromosome"/>
</dbReference>
<dbReference type="InterPro" id="IPR008884">
    <property type="entry name" value="TylF_MeTrfase"/>
</dbReference>
<dbReference type="SUPFAM" id="SSF53335">
    <property type="entry name" value="S-adenosyl-L-methionine-dependent methyltransferases"/>
    <property type="match status" value="1"/>
</dbReference>
<keyword evidence="1" id="KW-0808">Transferase</keyword>
<dbReference type="PANTHER" id="PTHR40036">
    <property type="entry name" value="MACROCIN O-METHYLTRANSFERASE"/>
    <property type="match status" value="1"/>
</dbReference>
<dbReference type="EMBL" id="CP137852">
    <property type="protein sequence ID" value="WPB84739.1"/>
    <property type="molecule type" value="Genomic_DNA"/>
</dbReference>
<dbReference type="Gene3D" id="3.40.50.150">
    <property type="entry name" value="Vaccinia Virus protein VP39"/>
    <property type="match status" value="1"/>
</dbReference>
<sequence length="225" mass="24631">MALSELAKKVRQGRLTYLSEQKFARLEATLRAVIAARTEGAIAEFGVALGGSAIVLASQALAAGRSFHGFDVFGMIPPPASEKDSPKSKERFEIIQSGKSSGIGPDKYYGYIENLYDRVCQSFSEFGIEVGQKGIHLHKGLFQDVVPDVDMKSLCFVHIDCDFYDAVKYALSSSWPLLSVGGCVMFDDYHTHGGCKAAVDEYFVGRDDYVFGDGANFKVMKRQPA</sequence>
<evidence type="ECO:0000313" key="1">
    <source>
        <dbReference type="EMBL" id="WPB84739.1"/>
    </source>
</evidence>
<dbReference type="EC" id="2.1.1.-" evidence="1"/>
<gene>
    <name evidence="1" type="ORF">R9Z33_21930</name>
</gene>
<name>A0ABZ0PG68_9PROT</name>
<proteinExistence type="predicted"/>
<keyword evidence="1" id="KW-0489">Methyltransferase</keyword>
<evidence type="ECO:0000313" key="2">
    <source>
        <dbReference type="Proteomes" id="UP001305521"/>
    </source>
</evidence>
<protein>
    <submittedName>
        <fullName evidence="1">TylF/MycF/NovP-related O-methyltransferase</fullName>
        <ecNumber evidence="1">2.1.1.-</ecNumber>
    </submittedName>
</protein>
<dbReference type="PANTHER" id="PTHR40036:SF1">
    <property type="entry name" value="MACROCIN O-METHYLTRANSFERASE"/>
    <property type="match status" value="1"/>
</dbReference>
<dbReference type="RefSeq" id="WP_318648703.1">
    <property type="nucleotide sequence ID" value="NZ_CP137852.1"/>
</dbReference>
<organism evidence="1 2">
    <name type="scientific">Sediminicoccus rosea</name>
    <dbReference type="NCBI Taxonomy" id="1225128"/>
    <lineage>
        <taxon>Bacteria</taxon>
        <taxon>Pseudomonadati</taxon>
        <taxon>Pseudomonadota</taxon>
        <taxon>Alphaproteobacteria</taxon>
        <taxon>Acetobacterales</taxon>
        <taxon>Roseomonadaceae</taxon>
        <taxon>Sediminicoccus</taxon>
    </lineage>
</organism>
<dbReference type="GO" id="GO:0008168">
    <property type="term" value="F:methyltransferase activity"/>
    <property type="evidence" value="ECO:0007669"/>
    <property type="project" value="UniProtKB-KW"/>
</dbReference>
<dbReference type="Pfam" id="PF05711">
    <property type="entry name" value="TylF"/>
    <property type="match status" value="1"/>
</dbReference>
<keyword evidence="2" id="KW-1185">Reference proteome</keyword>
<accession>A0ABZ0PG68</accession>
<reference evidence="1 2" key="1">
    <citation type="submission" date="2023-11" db="EMBL/GenBank/DDBJ databases">
        <title>Arctic aerobic anoxygenic photoheterotroph Sediminicoccus rosea KRV36 adapts its photosynthesis to long days of polar summer.</title>
        <authorList>
            <person name="Tomasch J."/>
            <person name="Kopejtka K."/>
            <person name="Bily T."/>
            <person name="Gardiner A.T."/>
            <person name="Gardian Z."/>
            <person name="Shivaramu S."/>
            <person name="Koblizek M."/>
            <person name="Engelhardt F."/>
            <person name="Kaftan D."/>
        </authorList>
    </citation>
    <scope>NUCLEOTIDE SEQUENCE [LARGE SCALE GENOMIC DNA]</scope>
    <source>
        <strain evidence="1 2">R-30</strain>
    </source>
</reference>